<dbReference type="Pfam" id="PF04750">
    <property type="entry name" value="Far-17a_AIG1"/>
    <property type="match status" value="1"/>
</dbReference>
<dbReference type="VEuPathDB" id="VectorBase:PPAI006553"/>
<comment type="catalytic activity">
    <reaction evidence="13">
        <text>9-octadecanoyloxy-octadecanoate + H2O = 9-hydroxy-octadecanoate + octadecanoate + H(+)</text>
        <dbReference type="Rhea" id="RHEA:52096"/>
        <dbReference type="ChEBI" id="CHEBI:15377"/>
        <dbReference type="ChEBI" id="CHEBI:15378"/>
        <dbReference type="ChEBI" id="CHEBI:25629"/>
        <dbReference type="ChEBI" id="CHEBI:136286"/>
        <dbReference type="ChEBI" id="CHEBI:136373"/>
    </reaction>
    <physiologicalReaction direction="left-to-right" evidence="13">
        <dbReference type="Rhea" id="RHEA:52097"/>
    </physiologicalReaction>
</comment>
<evidence type="ECO:0000256" key="6">
    <source>
        <dbReference type="ARBA" id="ARBA00023136"/>
    </source>
</evidence>
<dbReference type="GO" id="GO:0016020">
    <property type="term" value="C:membrane"/>
    <property type="evidence" value="ECO:0007669"/>
    <property type="project" value="InterPro"/>
</dbReference>
<evidence type="ECO:0000256" key="16">
    <source>
        <dbReference type="ARBA" id="ARBA00049428"/>
    </source>
</evidence>
<dbReference type="GO" id="GO:0012505">
    <property type="term" value="C:endomembrane system"/>
    <property type="evidence" value="ECO:0007669"/>
    <property type="project" value="UniProtKB-SubCell"/>
</dbReference>
<evidence type="ECO:0000256" key="13">
    <source>
        <dbReference type="ARBA" id="ARBA00049221"/>
    </source>
</evidence>
<dbReference type="PANTHER" id="PTHR10989:SF16">
    <property type="entry name" value="AT02829P-RELATED"/>
    <property type="match status" value="1"/>
</dbReference>
<keyword evidence="5" id="KW-1133">Transmembrane helix</keyword>
<sequence>MAVSNSVRILFHLIATAMFWYAIQYEYKYVKIPVDQHPMARAIGGKFKYLTFLNAICQAIYYTIALVNDLIGTNKVAKSKLPVIRRVKDYIMVSLAFPLAANVSTTFWSLMFIDRELVFPKAFDAFVPSWLNHIMHTNILICIVIELFMSFRKYPSRREGMLGLVLFMLGYLIWIHVIRHYSGVWVYPILAVLPFPMRIVFFVVVIGLTALFYILGEFMNNTIWTKELKALKSSKNK</sequence>
<evidence type="ECO:0000256" key="9">
    <source>
        <dbReference type="ARBA" id="ARBA00047863"/>
    </source>
</evidence>
<dbReference type="EnsemblMetazoa" id="PPAI006553-RA">
    <property type="protein sequence ID" value="PPAI006553-PA"/>
    <property type="gene ID" value="PPAI006553"/>
</dbReference>
<comment type="subcellular location">
    <subcellularLocation>
        <location evidence="2">Endomembrane system</location>
        <topology evidence="2">Multi-pass membrane protein</topology>
    </subcellularLocation>
</comment>
<dbReference type="InterPro" id="IPR006838">
    <property type="entry name" value="ADTRP_AIG1"/>
</dbReference>
<comment type="similarity">
    <text evidence="3">Belongs to the AIG1 family.</text>
</comment>
<comment type="catalytic activity">
    <reaction evidence="9">
        <text>9-hexadecanoyloxy-octadecanoate + H2O = 9-hydroxy-octadecanoate + hexadecanoate + H(+)</text>
        <dbReference type="Rhea" id="RHEA:52052"/>
        <dbReference type="ChEBI" id="CHEBI:7896"/>
        <dbReference type="ChEBI" id="CHEBI:15377"/>
        <dbReference type="ChEBI" id="CHEBI:15378"/>
        <dbReference type="ChEBI" id="CHEBI:83670"/>
        <dbReference type="ChEBI" id="CHEBI:136286"/>
    </reaction>
    <physiologicalReaction direction="left-to-right" evidence="9">
        <dbReference type="Rhea" id="RHEA:52053"/>
    </physiologicalReaction>
</comment>
<evidence type="ECO:0000256" key="10">
    <source>
        <dbReference type="ARBA" id="ARBA00048680"/>
    </source>
</evidence>
<evidence type="ECO:0000256" key="11">
    <source>
        <dbReference type="ARBA" id="ARBA00048701"/>
    </source>
</evidence>
<comment type="catalytic activity">
    <reaction evidence="7">
        <text>12-hexadecanoyloxy-octadecanoate + H2O = 12-hydroxyoctadecanoate + hexadecanoate + H(+)</text>
        <dbReference type="Rhea" id="RHEA:52056"/>
        <dbReference type="ChEBI" id="CHEBI:7896"/>
        <dbReference type="ChEBI" id="CHEBI:15377"/>
        <dbReference type="ChEBI" id="CHEBI:15378"/>
        <dbReference type="ChEBI" id="CHEBI:83677"/>
        <dbReference type="ChEBI" id="CHEBI:84201"/>
    </reaction>
    <physiologicalReaction direction="left-to-right" evidence="7">
        <dbReference type="Rhea" id="RHEA:52057"/>
    </physiologicalReaction>
</comment>
<dbReference type="VEuPathDB" id="VectorBase:PPAPM1_002640"/>
<comment type="catalytic activity">
    <reaction evidence="8">
        <text>13-octadecanoyloxy-octadecanoate + H2O = 13-hydroxy-octadecanoate + octadecanoate + H(+)</text>
        <dbReference type="Rhea" id="RHEA:52084"/>
        <dbReference type="ChEBI" id="CHEBI:15377"/>
        <dbReference type="ChEBI" id="CHEBI:15378"/>
        <dbReference type="ChEBI" id="CHEBI:25629"/>
        <dbReference type="ChEBI" id="CHEBI:136304"/>
        <dbReference type="ChEBI" id="CHEBI:136335"/>
    </reaction>
    <physiologicalReaction direction="left-to-right" evidence="8">
        <dbReference type="Rhea" id="RHEA:52085"/>
    </physiologicalReaction>
</comment>
<evidence type="ECO:0000256" key="4">
    <source>
        <dbReference type="ARBA" id="ARBA00022692"/>
    </source>
</evidence>
<keyword evidence="6" id="KW-0472">Membrane</keyword>
<evidence type="ECO:0000256" key="12">
    <source>
        <dbReference type="ARBA" id="ARBA00048800"/>
    </source>
</evidence>
<evidence type="ECO:0000256" key="3">
    <source>
        <dbReference type="ARBA" id="ARBA00009300"/>
    </source>
</evidence>
<reference evidence="17" key="1">
    <citation type="submission" date="2022-08" db="UniProtKB">
        <authorList>
            <consortium name="EnsemblMetazoa"/>
        </authorList>
    </citation>
    <scope>IDENTIFICATION</scope>
    <source>
        <strain evidence="17">Israel</strain>
    </source>
</reference>
<evidence type="ECO:0000256" key="8">
    <source>
        <dbReference type="ARBA" id="ARBA00047427"/>
    </source>
</evidence>
<evidence type="ECO:0000256" key="7">
    <source>
        <dbReference type="ARBA" id="ARBA00047368"/>
    </source>
</evidence>
<evidence type="ECO:0000256" key="14">
    <source>
        <dbReference type="ARBA" id="ARBA00049296"/>
    </source>
</evidence>
<proteinExistence type="inferred from homology"/>
<dbReference type="AlphaFoldDB" id="A0A1B0EZ65"/>
<comment type="catalytic activity">
    <reaction evidence="1">
        <text>9-(9Z-hexadecenoyloxy)-octadecanoate + H2O = (9Z)-hexadecenoate + 9-hydroxy-octadecanoate + H(+)</text>
        <dbReference type="Rhea" id="RHEA:52068"/>
        <dbReference type="ChEBI" id="CHEBI:15377"/>
        <dbReference type="ChEBI" id="CHEBI:15378"/>
        <dbReference type="ChEBI" id="CHEBI:32372"/>
        <dbReference type="ChEBI" id="CHEBI:136286"/>
        <dbReference type="ChEBI" id="CHEBI:136309"/>
    </reaction>
    <physiologicalReaction direction="left-to-right" evidence="1">
        <dbReference type="Rhea" id="RHEA:52069"/>
    </physiologicalReaction>
</comment>
<keyword evidence="4" id="KW-0812">Transmembrane</keyword>
<dbReference type="Proteomes" id="UP000092462">
    <property type="component" value="Unassembled WGS sequence"/>
</dbReference>
<protein>
    <submittedName>
        <fullName evidence="17">Uncharacterized protein</fullName>
    </submittedName>
</protein>
<evidence type="ECO:0000256" key="15">
    <source>
        <dbReference type="ARBA" id="ARBA00049322"/>
    </source>
</evidence>
<accession>A0A1B0EZ65</accession>
<comment type="catalytic activity">
    <reaction evidence="10">
        <text>12-octadecanoyloxy-octadecanoate + H2O = 12-hydroxyoctadecanoate + octadecanoate + H(+)</text>
        <dbReference type="Rhea" id="RHEA:52080"/>
        <dbReference type="ChEBI" id="CHEBI:15377"/>
        <dbReference type="ChEBI" id="CHEBI:15378"/>
        <dbReference type="ChEBI" id="CHEBI:25629"/>
        <dbReference type="ChEBI" id="CHEBI:84201"/>
        <dbReference type="ChEBI" id="CHEBI:136330"/>
    </reaction>
    <physiologicalReaction direction="left-to-right" evidence="10">
        <dbReference type="Rhea" id="RHEA:52081"/>
    </physiologicalReaction>
</comment>
<evidence type="ECO:0000313" key="18">
    <source>
        <dbReference type="Proteomes" id="UP000092462"/>
    </source>
</evidence>
<evidence type="ECO:0000256" key="5">
    <source>
        <dbReference type="ARBA" id="ARBA00022989"/>
    </source>
</evidence>
<evidence type="ECO:0000313" key="17">
    <source>
        <dbReference type="EnsemblMetazoa" id="PPAI006553-PA"/>
    </source>
</evidence>
<organism evidence="17 18">
    <name type="scientific">Phlebotomus papatasi</name>
    <name type="common">Sandfly</name>
    <dbReference type="NCBI Taxonomy" id="29031"/>
    <lineage>
        <taxon>Eukaryota</taxon>
        <taxon>Metazoa</taxon>
        <taxon>Ecdysozoa</taxon>
        <taxon>Arthropoda</taxon>
        <taxon>Hexapoda</taxon>
        <taxon>Insecta</taxon>
        <taxon>Pterygota</taxon>
        <taxon>Neoptera</taxon>
        <taxon>Endopterygota</taxon>
        <taxon>Diptera</taxon>
        <taxon>Nematocera</taxon>
        <taxon>Psychodoidea</taxon>
        <taxon>Psychodidae</taxon>
        <taxon>Phlebotomus</taxon>
        <taxon>Phlebotomus</taxon>
    </lineage>
</organism>
<comment type="catalytic activity">
    <reaction evidence="15">
        <text>13-(9Z-hexadecenoyloxy)-octadecanoate + H2O = 13-hydroxy-octadecanoate + (9Z)-hexadecenoate + H(+)</text>
        <dbReference type="Rhea" id="RHEA:52076"/>
        <dbReference type="ChEBI" id="CHEBI:15377"/>
        <dbReference type="ChEBI" id="CHEBI:15378"/>
        <dbReference type="ChEBI" id="CHEBI:32372"/>
        <dbReference type="ChEBI" id="CHEBI:136304"/>
        <dbReference type="ChEBI" id="CHEBI:136315"/>
    </reaction>
    <physiologicalReaction direction="left-to-right" evidence="15">
        <dbReference type="Rhea" id="RHEA:52077"/>
    </physiologicalReaction>
</comment>
<evidence type="ECO:0000256" key="2">
    <source>
        <dbReference type="ARBA" id="ARBA00004127"/>
    </source>
</evidence>
<dbReference type="EMBL" id="AJVK01033275">
    <property type="status" value="NOT_ANNOTATED_CDS"/>
    <property type="molecule type" value="Genomic_DNA"/>
</dbReference>
<comment type="catalytic activity">
    <reaction evidence="14">
        <text>13-(9Z-octadecenoyloxy)-octadecanoate + H2O = 13-hydroxy-octadecanoate + (9Z)-octadecenoate + H(+)</text>
        <dbReference type="Rhea" id="RHEA:52064"/>
        <dbReference type="ChEBI" id="CHEBI:15377"/>
        <dbReference type="ChEBI" id="CHEBI:15378"/>
        <dbReference type="ChEBI" id="CHEBI:30823"/>
        <dbReference type="ChEBI" id="CHEBI:136303"/>
        <dbReference type="ChEBI" id="CHEBI:136304"/>
    </reaction>
    <physiologicalReaction direction="left-to-right" evidence="14">
        <dbReference type="Rhea" id="RHEA:52065"/>
    </physiologicalReaction>
</comment>
<evidence type="ECO:0000256" key="1">
    <source>
        <dbReference type="ARBA" id="ARBA00000923"/>
    </source>
</evidence>
<comment type="catalytic activity">
    <reaction evidence="11">
        <text>12-(9Z-octadecenoyloxy)-octadecanoate + H2O = 12-hydroxyoctadecanoate + (9Z)-octadecenoate + H(+)</text>
        <dbReference type="Rhea" id="RHEA:52060"/>
        <dbReference type="ChEBI" id="CHEBI:15377"/>
        <dbReference type="ChEBI" id="CHEBI:15378"/>
        <dbReference type="ChEBI" id="CHEBI:30823"/>
        <dbReference type="ChEBI" id="CHEBI:84201"/>
        <dbReference type="ChEBI" id="CHEBI:136302"/>
    </reaction>
    <physiologicalReaction direction="left-to-right" evidence="11">
        <dbReference type="Rhea" id="RHEA:52061"/>
    </physiologicalReaction>
</comment>
<dbReference type="PANTHER" id="PTHR10989">
    <property type="entry name" value="ANDROGEN-INDUCED PROTEIN 1-RELATED"/>
    <property type="match status" value="1"/>
</dbReference>
<comment type="catalytic activity">
    <reaction evidence="12">
        <text>9-(9Z-octadecenoyloxy)-octadecanoate + H2O = 9-hydroxy-octadecanoate + (9Z)-octadecenoate + H(+)</text>
        <dbReference type="Rhea" id="RHEA:52048"/>
        <dbReference type="ChEBI" id="CHEBI:15377"/>
        <dbReference type="ChEBI" id="CHEBI:15378"/>
        <dbReference type="ChEBI" id="CHEBI:30823"/>
        <dbReference type="ChEBI" id="CHEBI:136282"/>
        <dbReference type="ChEBI" id="CHEBI:136286"/>
    </reaction>
    <physiologicalReaction direction="left-to-right" evidence="12">
        <dbReference type="Rhea" id="RHEA:52049"/>
    </physiologicalReaction>
</comment>
<comment type="catalytic activity">
    <reaction evidence="16">
        <text>12-(9Z-hexadecenoyloxy)-octadecanoate + H2O = 12-hydroxyoctadecanoate + (9Z)-hexadecenoate + H(+)</text>
        <dbReference type="Rhea" id="RHEA:52072"/>
        <dbReference type="ChEBI" id="CHEBI:15377"/>
        <dbReference type="ChEBI" id="CHEBI:15378"/>
        <dbReference type="ChEBI" id="CHEBI:32372"/>
        <dbReference type="ChEBI" id="CHEBI:84201"/>
        <dbReference type="ChEBI" id="CHEBI:136312"/>
    </reaction>
    <physiologicalReaction direction="left-to-right" evidence="16">
        <dbReference type="Rhea" id="RHEA:52073"/>
    </physiologicalReaction>
</comment>
<name>A0A1B0EZ65_PHLPP</name>
<keyword evidence="18" id="KW-1185">Reference proteome</keyword>